<organism evidence="1 2">
    <name type="scientific">Steinernema glaseri</name>
    <dbReference type="NCBI Taxonomy" id="37863"/>
    <lineage>
        <taxon>Eukaryota</taxon>
        <taxon>Metazoa</taxon>
        <taxon>Ecdysozoa</taxon>
        <taxon>Nematoda</taxon>
        <taxon>Chromadorea</taxon>
        <taxon>Rhabditida</taxon>
        <taxon>Tylenchina</taxon>
        <taxon>Panagrolaimomorpha</taxon>
        <taxon>Strongyloidoidea</taxon>
        <taxon>Steinernematidae</taxon>
        <taxon>Steinernema</taxon>
    </lineage>
</organism>
<protein>
    <submittedName>
        <fullName evidence="2">PE-PGRS family protein</fullName>
    </submittedName>
</protein>
<keyword evidence="1" id="KW-1185">Reference proteome</keyword>
<dbReference type="Proteomes" id="UP000095287">
    <property type="component" value="Unplaced"/>
</dbReference>
<proteinExistence type="predicted"/>
<evidence type="ECO:0000313" key="1">
    <source>
        <dbReference type="Proteomes" id="UP000095287"/>
    </source>
</evidence>
<dbReference type="AlphaFoldDB" id="A0A1I8ADY8"/>
<dbReference type="WBParaSite" id="L893_g4639.t1">
    <property type="protein sequence ID" value="L893_g4639.t1"/>
    <property type="gene ID" value="L893_g4639"/>
</dbReference>
<sequence>MGRLEPALGTADEIVAVEGDAAPHLGIANDVGAQEHHQVGLAGGAALVAKQHAHPRQAGKKRNAVVGLGVAVLQQAAEHHDLAVVEQDAGVDGALVGDRAGGTGGAFVDAADLLVDVELDRAAFGDLRAHVELEPHLFALDGLERVVAGAAAIGDVLAADKGDGLADEDARRLVVQGQQVGRGQHVAAALAGQGAGQHLEVEHLADAGDVHRAVHHAHAQAGGQRVDAVPGTAIEPGTAQVGAAEHAVLAQVAGLPLDAEFVGV</sequence>
<evidence type="ECO:0000313" key="2">
    <source>
        <dbReference type="WBParaSite" id="L893_g4639.t1"/>
    </source>
</evidence>
<name>A0A1I8ADY8_9BILA</name>
<accession>A0A1I8ADY8</accession>
<reference evidence="2" key="1">
    <citation type="submission" date="2016-11" db="UniProtKB">
        <authorList>
            <consortium name="WormBaseParasite"/>
        </authorList>
    </citation>
    <scope>IDENTIFICATION</scope>
</reference>